<evidence type="ECO:0000313" key="1">
    <source>
        <dbReference type="EMBL" id="MPM60946.1"/>
    </source>
</evidence>
<proteinExistence type="predicted"/>
<gene>
    <name evidence="1" type="ORF">SDC9_107800</name>
</gene>
<name>A0A645B7B7_9ZZZZ</name>
<protein>
    <submittedName>
        <fullName evidence="1">Uncharacterized protein</fullName>
    </submittedName>
</protein>
<organism evidence="1">
    <name type="scientific">bioreactor metagenome</name>
    <dbReference type="NCBI Taxonomy" id="1076179"/>
    <lineage>
        <taxon>unclassified sequences</taxon>
        <taxon>metagenomes</taxon>
        <taxon>ecological metagenomes</taxon>
    </lineage>
</organism>
<reference evidence="1" key="1">
    <citation type="submission" date="2019-08" db="EMBL/GenBank/DDBJ databases">
        <authorList>
            <person name="Kucharzyk K."/>
            <person name="Murdoch R.W."/>
            <person name="Higgins S."/>
            <person name="Loffler F."/>
        </authorList>
    </citation>
    <scope>NUCLEOTIDE SEQUENCE</scope>
</reference>
<dbReference type="AlphaFoldDB" id="A0A645B7B7"/>
<dbReference type="EMBL" id="VSSQ01018069">
    <property type="protein sequence ID" value="MPM60946.1"/>
    <property type="molecule type" value="Genomic_DNA"/>
</dbReference>
<accession>A0A645B7B7</accession>
<comment type="caution">
    <text evidence="1">The sequence shown here is derived from an EMBL/GenBank/DDBJ whole genome shotgun (WGS) entry which is preliminary data.</text>
</comment>
<sequence length="60" mass="6761">MLDAGNHLEISALVGAHRAIGAADEVRLERVEPVQRLQQRLNRLLLLGWKHLERERLAGA</sequence>